<evidence type="ECO:0000313" key="3">
    <source>
        <dbReference type="EMBL" id="BBD73284.1"/>
    </source>
</evidence>
<reference evidence="4" key="4">
    <citation type="submission" date="2020-09" db="EMBL/GenBank/DDBJ databases">
        <authorList>
            <person name="Sun Q."/>
            <person name="Ohkuma M."/>
        </authorList>
    </citation>
    <scope>NUCLEOTIDE SEQUENCE</scope>
    <source>
        <strain evidence="4">JCM 31740</strain>
    </source>
</reference>
<keyword evidence="5" id="KW-1185">Reference proteome</keyword>
<dbReference type="PANTHER" id="PTHR43377:SF1">
    <property type="entry name" value="BILIVERDIN REDUCTASE A"/>
    <property type="match status" value="1"/>
</dbReference>
<evidence type="ECO:0000313" key="4">
    <source>
        <dbReference type="EMBL" id="GGT89370.1"/>
    </source>
</evidence>
<evidence type="ECO:0000313" key="5">
    <source>
        <dbReference type="Proteomes" id="UP000276741"/>
    </source>
</evidence>
<dbReference type="PANTHER" id="PTHR43377">
    <property type="entry name" value="BILIVERDIN REDUCTASE A"/>
    <property type="match status" value="1"/>
</dbReference>
<reference evidence="3" key="3">
    <citation type="journal article" date="2019" name="BMC Res. Notes">
        <title>Complete genome sequence of the Sulfodiicoccus acidiphilus strain HS-1T, the first crenarchaeon that lacks polB3, isolated from an acidic hot spring in Ohwaku-dani, Hakone, Japan.</title>
        <authorList>
            <person name="Sakai H.D."/>
            <person name="Kurosawa N."/>
        </authorList>
    </citation>
    <scope>NUCLEOTIDE SEQUENCE</scope>
    <source>
        <strain evidence="3">HS-1</strain>
    </source>
</reference>
<dbReference type="EMBL" id="BMQS01000003">
    <property type="protein sequence ID" value="GGT89370.1"/>
    <property type="molecule type" value="Genomic_DNA"/>
</dbReference>
<organism evidence="3 5">
    <name type="scientific">Sulfodiicoccus acidiphilus</name>
    <dbReference type="NCBI Taxonomy" id="1670455"/>
    <lineage>
        <taxon>Archaea</taxon>
        <taxon>Thermoproteota</taxon>
        <taxon>Thermoprotei</taxon>
        <taxon>Sulfolobales</taxon>
        <taxon>Sulfolobaceae</taxon>
        <taxon>Sulfodiicoccus</taxon>
    </lineage>
</organism>
<dbReference type="InterPro" id="IPR055170">
    <property type="entry name" value="GFO_IDH_MocA-like_dom"/>
</dbReference>
<accession>A0A348B532</accession>
<gene>
    <name evidence="4" type="ORF">GCM10007116_04020</name>
    <name evidence="3" type="ORF">HS1genome_1673</name>
</gene>
<dbReference type="InterPro" id="IPR051450">
    <property type="entry name" value="Gfo/Idh/MocA_Oxidoreductases"/>
</dbReference>
<proteinExistence type="predicted"/>
<dbReference type="Pfam" id="PF01408">
    <property type="entry name" value="GFO_IDH_MocA"/>
    <property type="match status" value="1"/>
</dbReference>
<dbReference type="Gene3D" id="3.40.50.720">
    <property type="entry name" value="NAD(P)-binding Rossmann-like Domain"/>
    <property type="match status" value="1"/>
</dbReference>
<evidence type="ECO:0000259" key="2">
    <source>
        <dbReference type="Pfam" id="PF22725"/>
    </source>
</evidence>
<feature type="domain" description="Gfo/Idh/MocA-like oxidoreductase N-terminal" evidence="1">
    <location>
        <begin position="3"/>
        <end position="109"/>
    </location>
</feature>
<dbReference type="InterPro" id="IPR000683">
    <property type="entry name" value="Gfo/Idh/MocA-like_OxRdtase_N"/>
</dbReference>
<dbReference type="SUPFAM" id="SSF51735">
    <property type="entry name" value="NAD(P)-binding Rossmann-fold domains"/>
    <property type="match status" value="1"/>
</dbReference>
<dbReference type="Pfam" id="PF22725">
    <property type="entry name" value="GFO_IDH_MocA_C3"/>
    <property type="match status" value="1"/>
</dbReference>
<evidence type="ECO:0000259" key="1">
    <source>
        <dbReference type="Pfam" id="PF01408"/>
    </source>
</evidence>
<dbReference type="Gene3D" id="3.30.360.10">
    <property type="entry name" value="Dihydrodipicolinate Reductase, domain 2"/>
    <property type="match status" value="1"/>
</dbReference>
<dbReference type="AlphaFoldDB" id="A0A348B532"/>
<dbReference type="Proteomes" id="UP000276741">
    <property type="component" value="Chromosome"/>
</dbReference>
<protein>
    <submittedName>
        <fullName evidence="3">Oxidoreductase</fullName>
    </submittedName>
</protein>
<dbReference type="InterPro" id="IPR036291">
    <property type="entry name" value="NAD(P)-bd_dom_sf"/>
</dbReference>
<name>A0A348B532_9CREN</name>
<dbReference type="KEGG" id="sacd:HS1genome_1673"/>
<dbReference type="SUPFAM" id="SSF55347">
    <property type="entry name" value="Glyceraldehyde-3-phosphate dehydrogenase-like, C-terminal domain"/>
    <property type="match status" value="1"/>
</dbReference>
<dbReference type="GO" id="GO:0000166">
    <property type="term" value="F:nucleotide binding"/>
    <property type="evidence" value="ECO:0007669"/>
    <property type="project" value="InterPro"/>
</dbReference>
<dbReference type="Proteomes" id="UP000616143">
    <property type="component" value="Unassembled WGS sequence"/>
</dbReference>
<sequence>MQEGHLPAIRELETVRLVAVADVDERRLKLFQEKFGVRAYRDYSEMLARESPDAVLVAVPHTLHARVASDVLNAGAHVYVEKPMATTVEDALTLADLARKKARILMVGHEHRFGQGTLIARKFLEGGRLGKIYYARAEYVRRRGLPAGPTFVSKELARGGALFDIGSHVIDLAMFLSDFPIPVKIKGVTYQNFSDRPEMFSNYPKTQRSTRTEVEDTALGMVTFANGMTMFVEASWASYIKADRRHVAVMGDRGGVDLEGNDLSFMTTLDGEFLNSQPIQGQQFLYLDIWRRFSEAVASGLDVAPFPGTTAEQGALELMIMDAIYRSAQRGAEVEVEVPSSLSKDLGWGDSKPRAEVRG</sequence>
<reference evidence="5" key="2">
    <citation type="submission" date="2018-04" db="EMBL/GenBank/DDBJ databases">
        <title>Complete genome sequence of Sulfodiicoccus acidiphilus strain HS-1.</title>
        <authorList>
            <person name="Sakai H.D."/>
            <person name="Kurosawa N."/>
        </authorList>
    </citation>
    <scope>NUCLEOTIDE SEQUENCE [LARGE SCALE GENOMIC DNA]</scope>
    <source>
        <strain evidence="5">HS-1</strain>
    </source>
</reference>
<dbReference type="EMBL" id="AP018553">
    <property type="protein sequence ID" value="BBD73284.1"/>
    <property type="molecule type" value="Genomic_DNA"/>
</dbReference>
<feature type="domain" description="GFO/IDH/MocA-like oxidoreductase" evidence="2">
    <location>
        <begin position="120"/>
        <end position="256"/>
    </location>
</feature>
<reference evidence="4" key="1">
    <citation type="journal article" date="2014" name="Int. J. Syst. Evol. Microbiol.">
        <title>Complete genome sequence of Corynebacterium casei LMG S-19264T (=DSM 44701T), isolated from a smear-ripened cheese.</title>
        <authorList>
            <consortium name="US DOE Joint Genome Institute (JGI-PGF)"/>
            <person name="Walter F."/>
            <person name="Albersmeier A."/>
            <person name="Kalinowski J."/>
            <person name="Ruckert C."/>
        </authorList>
    </citation>
    <scope>NUCLEOTIDE SEQUENCE</scope>
    <source>
        <strain evidence="4">JCM 31740</strain>
    </source>
</reference>